<name>A0A6G0X317_9STRA</name>
<dbReference type="GO" id="GO:0033314">
    <property type="term" value="P:mitotic DNA replication checkpoint signaling"/>
    <property type="evidence" value="ECO:0007669"/>
    <property type="project" value="TreeGrafter"/>
</dbReference>
<dbReference type="Pfam" id="PF17872">
    <property type="entry name" value="AAA_lid_10"/>
    <property type="match status" value="1"/>
</dbReference>
<organism evidence="8 9">
    <name type="scientific">Aphanomyces euteiches</name>
    <dbReference type="NCBI Taxonomy" id="100861"/>
    <lineage>
        <taxon>Eukaryota</taxon>
        <taxon>Sar</taxon>
        <taxon>Stramenopiles</taxon>
        <taxon>Oomycota</taxon>
        <taxon>Saprolegniomycetes</taxon>
        <taxon>Saprolegniales</taxon>
        <taxon>Verrucalvaceae</taxon>
        <taxon>Aphanomyces</taxon>
    </lineage>
</organism>
<keyword evidence="9" id="KW-1185">Reference proteome</keyword>
<comment type="subunit">
    <text evidence="6">ORC is composed of six subunits.</text>
</comment>
<sequence>MVKRGKGRQSARAQSHKWLGGSIGSLNGDEYYGGVAMKLANSTVQVQQYSVVRLRQSKDLAMIHVFWEEQDRTMKMEVRYLKHWTSLPSVLQKKIKRSIQAGDELDEMVETTEIDELPVDRVESLVDPASEYICTKLYAHLTRTVTSISPKDDLKRRCFVHSRRLKAVLSKKRTSDIYDSEDNGDSRLNPVERFKQRLEAACDQLQLSSIPDELLGREEERHQIFQTLRSAIVDGDSSPVYISGLPGMGKTATVKEILRSLEYERDMLTIPAFTWIESTSFNPKRARDSLHALFSSQDDDRPVLVLVLDEMDFMLSGKNTVLYNFLEWQSLASSKLVIVGIANIMDLPERLAPKLRSRFGLHRIAFRSYTHEQIQAIIHHRLIRLQVFEPGAIEIYAKALAHQSGDIRKALMVCKAATERALRRLTDTNQTTQVLSSDIEAVQNSMSQSPLLLRLRQCSTFECIFLVALGREIKLNGGSGGTLEGVAHRMSNLCKTAGLTRVPSFAEVQALYYELERSDVLREKKGRLVLTFSHDEIHEAFVSHPVGRLLWT</sequence>
<dbReference type="EMBL" id="VJMJ01000116">
    <property type="protein sequence ID" value="KAF0734294.1"/>
    <property type="molecule type" value="Genomic_DNA"/>
</dbReference>
<dbReference type="Proteomes" id="UP000481153">
    <property type="component" value="Unassembled WGS sequence"/>
</dbReference>
<dbReference type="GO" id="GO:0005664">
    <property type="term" value="C:nuclear origin of replication recognition complex"/>
    <property type="evidence" value="ECO:0007669"/>
    <property type="project" value="TreeGrafter"/>
</dbReference>
<keyword evidence="6" id="KW-0067">ATP-binding</keyword>
<keyword evidence="5 6" id="KW-0539">Nucleus</keyword>
<reference evidence="8 9" key="1">
    <citation type="submission" date="2019-07" db="EMBL/GenBank/DDBJ databases">
        <title>Genomics analysis of Aphanomyces spp. identifies a new class of oomycete effector associated with host adaptation.</title>
        <authorList>
            <person name="Gaulin E."/>
        </authorList>
    </citation>
    <scope>NUCLEOTIDE SEQUENCE [LARGE SCALE GENOMIC DNA]</scope>
    <source>
        <strain evidence="8 9">ATCC 201684</strain>
    </source>
</reference>
<keyword evidence="4 6" id="KW-0238">DNA-binding</keyword>
<comment type="caution">
    <text evidence="8">The sequence shown here is derived from an EMBL/GenBank/DDBJ whole genome shotgun (WGS) entry which is preliminary data.</text>
</comment>
<dbReference type="Gene3D" id="1.10.8.60">
    <property type="match status" value="1"/>
</dbReference>
<gene>
    <name evidence="8" type="ORF">Ae201684_008977</name>
</gene>
<dbReference type="GO" id="GO:0005524">
    <property type="term" value="F:ATP binding"/>
    <property type="evidence" value="ECO:0007669"/>
    <property type="project" value="UniProtKB-KW"/>
</dbReference>
<dbReference type="CDD" id="cd00009">
    <property type="entry name" value="AAA"/>
    <property type="match status" value="1"/>
</dbReference>
<dbReference type="InterPro" id="IPR003959">
    <property type="entry name" value="ATPase_AAA_core"/>
</dbReference>
<dbReference type="AlphaFoldDB" id="A0A6G0X317"/>
<dbReference type="PANTHER" id="PTHR10763:SF23">
    <property type="entry name" value="ORIGIN RECOGNITION COMPLEX SUBUNIT 1"/>
    <property type="match status" value="1"/>
</dbReference>
<evidence type="ECO:0000259" key="7">
    <source>
        <dbReference type="SMART" id="SM00382"/>
    </source>
</evidence>
<dbReference type="GO" id="GO:0016887">
    <property type="term" value="F:ATP hydrolysis activity"/>
    <property type="evidence" value="ECO:0007669"/>
    <property type="project" value="InterPro"/>
</dbReference>
<dbReference type="Gene3D" id="3.40.50.300">
    <property type="entry name" value="P-loop containing nucleotide triphosphate hydrolases"/>
    <property type="match status" value="2"/>
</dbReference>
<dbReference type="PANTHER" id="PTHR10763">
    <property type="entry name" value="CELL DIVISION CONTROL PROTEIN 6-RELATED"/>
    <property type="match status" value="1"/>
</dbReference>
<dbReference type="InterPro" id="IPR027417">
    <property type="entry name" value="P-loop_NTPase"/>
</dbReference>
<dbReference type="VEuPathDB" id="FungiDB:AeMF1_001548"/>
<comment type="subcellular location">
    <subcellularLocation>
        <location evidence="1 6">Nucleus</location>
    </subcellularLocation>
</comment>
<evidence type="ECO:0000256" key="2">
    <source>
        <dbReference type="ARBA" id="ARBA00008398"/>
    </source>
</evidence>
<proteinExistence type="inferred from homology"/>
<dbReference type="InterPro" id="IPR003593">
    <property type="entry name" value="AAA+_ATPase"/>
</dbReference>
<dbReference type="InterPro" id="IPR050311">
    <property type="entry name" value="ORC1/CDC6"/>
</dbReference>
<protein>
    <recommendedName>
        <fullName evidence="6">Origin recognition complex subunit 1</fullName>
    </recommendedName>
</protein>
<accession>A0A6G0X317</accession>
<feature type="domain" description="AAA+ ATPase" evidence="7">
    <location>
        <begin position="236"/>
        <end position="365"/>
    </location>
</feature>
<dbReference type="SMART" id="SM00382">
    <property type="entry name" value="AAA"/>
    <property type="match status" value="1"/>
</dbReference>
<keyword evidence="3 6" id="KW-0235">DNA replication</keyword>
<evidence type="ECO:0000313" key="8">
    <source>
        <dbReference type="EMBL" id="KAF0734294.1"/>
    </source>
</evidence>
<evidence type="ECO:0000256" key="6">
    <source>
        <dbReference type="RuleBase" id="RU365058"/>
    </source>
</evidence>
<dbReference type="GO" id="GO:0006270">
    <property type="term" value="P:DNA replication initiation"/>
    <property type="evidence" value="ECO:0007669"/>
    <property type="project" value="TreeGrafter"/>
</dbReference>
<evidence type="ECO:0000256" key="3">
    <source>
        <dbReference type="ARBA" id="ARBA00022705"/>
    </source>
</evidence>
<evidence type="ECO:0000256" key="4">
    <source>
        <dbReference type="ARBA" id="ARBA00023125"/>
    </source>
</evidence>
<evidence type="ECO:0000313" key="9">
    <source>
        <dbReference type="Proteomes" id="UP000481153"/>
    </source>
</evidence>
<comment type="similarity">
    <text evidence="2 6">Belongs to the ORC1 family.</text>
</comment>
<dbReference type="Pfam" id="PF00004">
    <property type="entry name" value="AAA"/>
    <property type="match status" value="1"/>
</dbReference>
<dbReference type="GO" id="GO:0003688">
    <property type="term" value="F:DNA replication origin binding"/>
    <property type="evidence" value="ECO:0007669"/>
    <property type="project" value="TreeGrafter"/>
</dbReference>
<dbReference type="InterPro" id="IPR041083">
    <property type="entry name" value="AAA_lid_10"/>
</dbReference>
<keyword evidence="6" id="KW-0547">Nucleotide-binding</keyword>
<dbReference type="SUPFAM" id="SSF52540">
    <property type="entry name" value="P-loop containing nucleoside triphosphate hydrolases"/>
    <property type="match status" value="1"/>
</dbReference>
<comment type="function">
    <text evidence="6">Component of the origin recognition complex (ORC) that binds origins of replication. DNA-binding is ATP-dependent, however specific DNA sequences that define origins of replication have not been identified so far. ORC is required to assemble the pre-replication complex necessary to initiate DNA replication.</text>
</comment>
<evidence type="ECO:0000256" key="1">
    <source>
        <dbReference type="ARBA" id="ARBA00004123"/>
    </source>
</evidence>
<evidence type="ECO:0000256" key="5">
    <source>
        <dbReference type="ARBA" id="ARBA00023242"/>
    </source>
</evidence>